<proteinExistence type="predicted"/>
<organism evidence="3">
    <name type="scientific">Mytilinidion resinicola</name>
    <dbReference type="NCBI Taxonomy" id="574789"/>
    <lineage>
        <taxon>Eukaryota</taxon>
        <taxon>Fungi</taxon>
        <taxon>Dikarya</taxon>
        <taxon>Ascomycota</taxon>
        <taxon>Pezizomycotina</taxon>
        <taxon>Dothideomycetes</taxon>
        <taxon>Pleosporomycetidae</taxon>
        <taxon>Mytilinidiales</taxon>
        <taxon>Mytilinidiaceae</taxon>
        <taxon>Mytilinidion</taxon>
    </lineage>
</organism>
<dbReference type="GeneID" id="54468619"/>
<evidence type="ECO:0000256" key="2">
    <source>
        <dbReference type="SAM" id="SignalP"/>
    </source>
</evidence>
<feature type="compositionally biased region" description="Low complexity" evidence="1">
    <location>
        <begin position="260"/>
        <end position="277"/>
    </location>
</feature>
<evidence type="ECO:0000313" key="4">
    <source>
        <dbReference type="Proteomes" id="UP000504636"/>
    </source>
</evidence>
<evidence type="ECO:0000256" key="1">
    <source>
        <dbReference type="SAM" id="MobiDB-lite"/>
    </source>
</evidence>
<dbReference type="OrthoDB" id="3944675at2759"/>
<sequence>MIRYFISFLTLGALITTSVTHPAPAPTPSSIDDAHYQAVQEYKNTMKCTIFDPPDPKTSISQCNDVCGEAVAKAIAAGQMGSTTCLVLGGDIKWEVVSGNLKVAPAQCSCNNNFLNQFADLLMEALPIIAEIGCDLLMGMLQLVVEVGALAIPGVGEAIDGAMIAGIEAAKLISYSVDAGEAGASVFSNWLTKGCGKSYLPPNVKKAFDIFNSVNNLILPKGFKIPPKVPKGGKKPKAPKTKVPNDDPKTAKDGPKTNAPSETKAPPKSTPKATKASHATTMITSPPSTKDPHKSASNKACTKKQKRAPPGKEPGNEIPDDGECDDPSLHITKITKSNPVLKTITKDCDFKKWPQACYHYYSAIQNDDRMSSAYTCRDDNRSRNGGSTRDWKSQHALKGWKDFTKPAYKFWSDENPKKKPNCQLDEWPPAYFVPPNPNPNPKKGEYKPPVVVRWIPGSENGGVASLWNKYCDDEDGGFKNGQLLKQYGQVKKPPTGKKFGDVNERLVKLIRPGEEVVKKGKDKKATTTTEFEAEYTRAVFEISFDKDFKDFPTKENDWGLRENPCWPEDIVPNDPGFVVFTDDPWYKTAGSPKLVAELKKQKVLYKKAPSADMVKKAKERQKGNPSDDKPVERSIELIDDGGLAVRGTNTSRRLTPDEIRQNLQIIRCADSTCSEERKGLRDEGEEALVISGTTIGLPALPSVNVDSIPTIMPRAYLEPKDNTRTSVSPELPMSTKESSSYATLRRRKAL</sequence>
<dbReference type="EMBL" id="MU003695">
    <property type="protein sequence ID" value="KAF2814094.1"/>
    <property type="molecule type" value="Genomic_DNA"/>
</dbReference>
<feature type="compositionally biased region" description="Basic residues" evidence="1">
    <location>
        <begin position="231"/>
        <end position="240"/>
    </location>
</feature>
<dbReference type="RefSeq" id="XP_033581058.1">
    <property type="nucleotide sequence ID" value="XM_033727726.1"/>
</dbReference>
<feature type="signal peptide" evidence="2">
    <location>
        <begin position="1"/>
        <end position="20"/>
    </location>
</feature>
<feature type="region of interest" description="Disordered" evidence="1">
    <location>
        <begin position="614"/>
        <end position="635"/>
    </location>
</feature>
<gene>
    <name evidence="3 5" type="ORF">BDZ99DRAFT_567780</name>
</gene>
<accession>A0A6A6Z1D3</accession>
<evidence type="ECO:0000313" key="3">
    <source>
        <dbReference type="EMBL" id="KAF2814094.1"/>
    </source>
</evidence>
<evidence type="ECO:0000313" key="5">
    <source>
        <dbReference type="RefSeq" id="XP_033581058.1"/>
    </source>
</evidence>
<dbReference type="AlphaFoldDB" id="A0A6A6Z1D3"/>
<dbReference type="Proteomes" id="UP000504636">
    <property type="component" value="Unplaced"/>
</dbReference>
<reference evidence="3 5" key="1">
    <citation type="journal article" date="2020" name="Stud. Mycol.">
        <title>101 Dothideomycetes genomes: a test case for predicting lifestyles and emergence of pathogens.</title>
        <authorList>
            <person name="Haridas S."/>
            <person name="Albert R."/>
            <person name="Binder M."/>
            <person name="Bloem J."/>
            <person name="Labutti K."/>
            <person name="Salamov A."/>
            <person name="Andreopoulos B."/>
            <person name="Baker S."/>
            <person name="Barry K."/>
            <person name="Bills G."/>
            <person name="Bluhm B."/>
            <person name="Cannon C."/>
            <person name="Castanera R."/>
            <person name="Culley D."/>
            <person name="Daum C."/>
            <person name="Ezra D."/>
            <person name="Gonzalez J."/>
            <person name="Henrissat B."/>
            <person name="Kuo A."/>
            <person name="Liang C."/>
            <person name="Lipzen A."/>
            <person name="Lutzoni F."/>
            <person name="Magnuson J."/>
            <person name="Mondo S."/>
            <person name="Nolan M."/>
            <person name="Ohm R."/>
            <person name="Pangilinan J."/>
            <person name="Park H.-J."/>
            <person name="Ramirez L."/>
            <person name="Alfaro M."/>
            <person name="Sun H."/>
            <person name="Tritt A."/>
            <person name="Yoshinaga Y."/>
            <person name="Zwiers L.-H."/>
            <person name="Turgeon B."/>
            <person name="Goodwin S."/>
            <person name="Spatafora J."/>
            <person name="Crous P."/>
            <person name="Grigoriev I."/>
        </authorList>
    </citation>
    <scope>NUCLEOTIDE SEQUENCE</scope>
    <source>
        <strain evidence="3 5">CBS 304.34</strain>
    </source>
</reference>
<feature type="region of interest" description="Disordered" evidence="1">
    <location>
        <begin position="716"/>
        <end position="750"/>
    </location>
</feature>
<protein>
    <submittedName>
        <fullName evidence="3 5">Uncharacterized protein</fullName>
    </submittedName>
</protein>
<reference evidence="5" key="3">
    <citation type="submission" date="2025-04" db="UniProtKB">
        <authorList>
            <consortium name="RefSeq"/>
        </authorList>
    </citation>
    <scope>IDENTIFICATION</scope>
    <source>
        <strain evidence="5">CBS 304.34</strain>
    </source>
</reference>
<reference evidence="5" key="2">
    <citation type="submission" date="2020-04" db="EMBL/GenBank/DDBJ databases">
        <authorList>
            <consortium name="NCBI Genome Project"/>
        </authorList>
    </citation>
    <scope>NUCLEOTIDE SEQUENCE</scope>
    <source>
        <strain evidence="5">CBS 304.34</strain>
    </source>
</reference>
<keyword evidence="2" id="KW-0732">Signal</keyword>
<feature type="chain" id="PRO_5044629500" evidence="2">
    <location>
        <begin position="21"/>
        <end position="750"/>
    </location>
</feature>
<feature type="compositionally biased region" description="Basic and acidic residues" evidence="1">
    <location>
        <begin position="243"/>
        <end position="255"/>
    </location>
</feature>
<keyword evidence="4" id="KW-1185">Reference proteome</keyword>
<name>A0A6A6Z1D3_9PEZI</name>
<feature type="compositionally biased region" description="Polar residues" evidence="1">
    <location>
        <begin position="278"/>
        <end position="288"/>
    </location>
</feature>
<feature type="region of interest" description="Disordered" evidence="1">
    <location>
        <begin position="225"/>
        <end position="325"/>
    </location>
</feature>